<dbReference type="NCBIfam" id="NF003765">
    <property type="entry name" value="PRK05359.1"/>
    <property type="match status" value="1"/>
</dbReference>
<keyword evidence="8" id="KW-1185">Reference proteome</keyword>
<dbReference type="InterPro" id="IPR022894">
    <property type="entry name" value="Oligoribonuclease"/>
</dbReference>
<evidence type="ECO:0000256" key="3">
    <source>
        <dbReference type="ARBA" id="ARBA00022801"/>
    </source>
</evidence>
<evidence type="ECO:0000256" key="2">
    <source>
        <dbReference type="ARBA" id="ARBA00022722"/>
    </source>
</evidence>
<organism evidence="7 8">
    <name type="scientific">Phyllachora maydis</name>
    <dbReference type="NCBI Taxonomy" id="1825666"/>
    <lineage>
        <taxon>Eukaryota</taxon>
        <taxon>Fungi</taxon>
        <taxon>Dikarya</taxon>
        <taxon>Ascomycota</taxon>
        <taxon>Pezizomycotina</taxon>
        <taxon>Sordariomycetes</taxon>
        <taxon>Sordariomycetidae</taxon>
        <taxon>Phyllachorales</taxon>
        <taxon>Phyllachoraceae</taxon>
        <taxon>Phyllachora</taxon>
    </lineage>
</organism>
<dbReference type="PANTHER" id="PTHR11046">
    <property type="entry name" value="OLIGORIBONUCLEASE, MITOCHONDRIAL"/>
    <property type="match status" value="1"/>
</dbReference>
<dbReference type="SUPFAM" id="SSF53098">
    <property type="entry name" value="Ribonuclease H-like"/>
    <property type="match status" value="1"/>
</dbReference>
<evidence type="ECO:0000313" key="8">
    <source>
        <dbReference type="Proteomes" id="UP001217918"/>
    </source>
</evidence>
<dbReference type="SMART" id="SM00479">
    <property type="entry name" value="EXOIII"/>
    <property type="match status" value="1"/>
</dbReference>
<evidence type="ECO:0000313" key="7">
    <source>
        <dbReference type="EMBL" id="KAK2068673.1"/>
    </source>
</evidence>
<dbReference type="InterPro" id="IPR012337">
    <property type="entry name" value="RNaseH-like_sf"/>
</dbReference>
<keyword evidence="2" id="KW-0540">Nuclease</keyword>
<evidence type="ECO:0000259" key="6">
    <source>
        <dbReference type="SMART" id="SM00479"/>
    </source>
</evidence>
<gene>
    <name evidence="7" type="ORF">P8C59_003302</name>
</gene>
<name>A0AAD9MC98_9PEZI</name>
<comment type="caution">
    <text evidence="7">The sequence shown here is derived from an EMBL/GenBank/DDBJ whole genome shotgun (WGS) entry which is preliminary data.</text>
</comment>
<keyword evidence="3" id="KW-0378">Hydrolase</keyword>
<protein>
    <recommendedName>
        <fullName evidence="6">Exonuclease domain-containing protein</fullName>
    </recommendedName>
</protein>
<evidence type="ECO:0000256" key="4">
    <source>
        <dbReference type="ARBA" id="ARBA00022839"/>
    </source>
</evidence>
<dbReference type="Pfam" id="PF00929">
    <property type="entry name" value="RNase_T"/>
    <property type="match status" value="1"/>
</dbReference>
<dbReference type="EMBL" id="JAQQPM010000002">
    <property type="protein sequence ID" value="KAK2068673.1"/>
    <property type="molecule type" value="Genomic_DNA"/>
</dbReference>
<dbReference type="Gene3D" id="3.30.420.10">
    <property type="entry name" value="Ribonuclease H-like superfamily/Ribonuclease H"/>
    <property type="match status" value="1"/>
</dbReference>
<dbReference type="GO" id="GO:0005739">
    <property type="term" value="C:mitochondrion"/>
    <property type="evidence" value="ECO:0007669"/>
    <property type="project" value="TreeGrafter"/>
</dbReference>
<proteinExistence type="inferred from homology"/>
<accession>A0AAD9MC98</accession>
<sequence length="224" mass="24229">MASEDADTQERIEQDTAPGPTPPAELKDPLVWIDCEMTGLDPDTDVIIEIYCLITTADLALVDAGGFGVVVHQPAAVMAAMGEWCTRTHGASGLTAAVAASTTSPADAAAQLLAYIRRHVPAPGAGILAGNSIHADRSFLRRPPYNVVTDHLHYRLLDVSSIKEAARRWSPRAIKKLPSKKGLHKARDDILESIAEASFYREMIFQIGEEAAVARAAKNRKHKK</sequence>
<feature type="region of interest" description="Disordered" evidence="5">
    <location>
        <begin position="1"/>
        <end position="27"/>
    </location>
</feature>
<dbReference type="Proteomes" id="UP001217918">
    <property type="component" value="Unassembled WGS sequence"/>
</dbReference>
<dbReference type="CDD" id="cd06135">
    <property type="entry name" value="Orn"/>
    <property type="match status" value="1"/>
</dbReference>
<dbReference type="FunFam" id="3.30.420.10:FF:000003">
    <property type="entry name" value="Oligoribonuclease"/>
    <property type="match status" value="1"/>
</dbReference>
<evidence type="ECO:0000256" key="1">
    <source>
        <dbReference type="ARBA" id="ARBA00009921"/>
    </source>
</evidence>
<keyword evidence="4" id="KW-0269">Exonuclease</keyword>
<dbReference type="PANTHER" id="PTHR11046:SF0">
    <property type="entry name" value="OLIGORIBONUCLEASE, MITOCHONDRIAL"/>
    <property type="match status" value="1"/>
</dbReference>
<feature type="domain" description="Exonuclease" evidence="6">
    <location>
        <begin position="29"/>
        <end position="206"/>
    </location>
</feature>
<reference evidence="7" key="1">
    <citation type="journal article" date="2023" name="Mol. Plant Microbe Interact.">
        <title>Elucidating the Obligate Nature and Biological Capacity of an Invasive Fungal Corn Pathogen.</title>
        <authorList>
            <person name="MacCready J.S."/>
            <person name="Roggenkamp E.M."/>
            <person name="Gdanetz K."/>
            <person name="Chilvers M.I."/>
        </authorList>
    </citation>
    <scope>NUCLEOTIDE SEQUENCE</scope>
    <source>
        <strain evidence="7">PM02</strain>
    </source>
</reference>
<dbReference type="AlphaFoldDB" id="A0AAD9MC98"/>
<dbReference type="InterPro" id="IPR036397">
    <property type="entry name" value="RNaseH_sf"/>
</dbReference>
<dbReference type="GO" id="GO:0003676">
    <property type="term" value="F:nucleic acid binding"/>
    <property type="evidence" value="ECO:0007669"/>
    <property type="project" value="InterPro"/>
</dbReference>
<comment type="similarity">
    <text evidence="1">Belongs to the oligoribonuclease family.</text>
</comment>
<dbReference type="InterPro" id="IPR013520">
    <property type="entry name" value="Ribonucl_H"/>
</dbReference>
<dbReference type="GO" id="GO:0000175">
    <property type="term" value="F:3'-5'-RNA exonuclease activity"/>
    <property type="evidence" value="ECO:0007669"/>
    <property type="project" value="InterPro"/>
</dbReference>
<evidence type="ECO:0000256" key="5">
    <source>
        <dbReference type="SAM" id="MobiDB-lite"/>
    </source>
</evidence>